<reference evidence="4 5" key="1">
    <citation type="submission" date="2017-02" db="EMBL/GenBank/DDBJ databases">
        <title>Complete genome sequences of Mycobacterium kansasii strains isolated from rhesus macaques.</title>
        <authorList>
            <person name="Panda A."/>
            <person name="Nagaraj S."/>
            <person name="Zhao X."/>
            <person name="Tettelin H."/>
            <person name="Detolla L.J."/>
        </authorList>
    </citation>
    <scope>NUCLEOTIDE SEQUENCE [LARGE SCALE GENOMIC DNA]</scope>
    <source>
        <strain evidence="3 4">11-3469</strain>
        <strain evidence="2 5">11-3813</strain>
    </source>
</reference>
<dbReference type="Proteomes" id="UP000188532">
    <property type="component" value="Unassembled WGS sequence"/>
</dbReference>
<accession>A0A1V3XDK4</accession>
<evidence type="ECO:0000313" key="2">
    <source>
        <dbReference type="EMBL" id="OOK73430.1"/>
    </source>
</evidence>
<organism evidence="3 4">
    <name type="scientific">Mycobacterium kansasii</name>
    <dbReference type="NCBI Taxonomy" id="1768"/>
    <lineage>
        <taxon>Bacteria</taxon>
        <taxon>Bacillati</taxon>
        <taxon>Actinomycetota</taxon>
        <taxon>Actinomycetes</taxon>
        <taxon>Mycobacteriales</taxon>
        <taxon>Mycobacteriaceae</taxon>
        <taxon>Mycobacterium</taxon>
    </lineage>
</organism>
<protein>
    <submittedName>
        <fullName evidence="3">Uncharacterized protein</fullName>
    </submittedName>
</protein>
<proteinExistence type="predicted"/>
<feature type="region of interest" description="Disordered" evidence="1">
    <location>
        <begin position="63"/>
        <end position="96"/>
    </location>
</feature>
<name>A0A1V3XDK4_MYCKA</name>
<dbReference type="EMBL" id="MVBM01000004">
    <property type="protein sequence ID" value="OOK73430.1"/>
    <property type="molecule type" value="Genomic_DNA"/>
</dbReference>
<dbReference type="AlphaFoldDB" id="A0A1V3XDK4"/>
<evidence type="ECO:0000313" key="4">
    <source>
        <dbReference type="Proteomes" id="UP000188532"/>
    </source>
</evidence>
<evidence type="ECO:0000313" key="5">
    <source>
        <dbReference type="Proteomes" id="UP000189229"/>
    </source>
</evidence>
<evidence type="ECO:0000256" key="1">
    <source>
        <dbReference type="SAM" id="MobiDB-lite"/>
    </source>
</evidence>
<sequence>MLEFDSSLTGFVFRSGNGQLPVAGAVFEWHSCTGDRRRHRTSPGRKTQPGSMVLFARSIVTSPKCGGAQRRESGEPVQKAKKASGSDRNEMLVGLG</sequence>
<dbReference type="EMBL" id="MVBN01000003">
    <property type="protein sequence ID" value="OOK77309.1"/>
    <property type="molecule type" value="Genomic_DNA"/>
</dbReference>
<evidence type="ECO:0000313" key="3">
    <source>
        <dbReference type="EMBL" id="OOK77309.1"/>
    </source>
</evidence>
<gene>
    <name evidence="3" type="ORF">BZL29_3752</name>
    <name evidence="2" type="ORF">BZL30_5039</name>
</gene>
<comment type="caution">
    <text evidence="3">The sequence shown here is derived from an EMBL/GenBank/DDBJ whole genome shotgun (WGS) entry which is preliminary data.</text>
</comment>
<dbReference type="Proteomes" id="UP000189229">
    <property type="component" value="Unassembled WGS sequence"/>
</dbReference>